<feature type="transmembrane region" description="Helical" evidence="8">
    <location>
        <begin position="137"/>
        <end position="157"/>
    </location>
</feature>
<proteinExistence type="predicted"/>
<dbReference type="PROSITE" id="PS50125">
    <property type="entry name" value="GUANYLATE_CYCLASE_2"/>
    <property type="match status" value="1"/>
</dbReference>
<feature type="transmembrane region" description="Helical" evidence="8">
    <location>
        <begin position="103"/>
        <end position="125"/>
    </location>
</feature>
<keyword evidence="5 8" id="KW-0472">Membrane</keyword>
<evidence type="ECO:0000256" key="8">
    <source>
        <dbReference type="SAM" id="Phobius"/>
    </source>
</evidence>
<dbReference type="OrthoDB" id="6127067at2759"/>
<dbReference type="GO" id="GO:0004383">
    <property type="term" value="F:guanylate cyclase activity"/>
    <property type="evidence" value="ECO:0000318"/>
    <property type="project" value="GO_Central"/>
</dbReference>
<dbReference type="CDD" id="cd07302">
    <property type="entry name" value="CHD"/>
    <property type="match status" value="1"/>
</dbReference>
<dbReference type="Pfam" id="PF13426">
    <property type="entry name" value="PAS_9"/>
    <property type="match status" value="1"/>
</dbReference>
<dbReference type="SMART" id="SM00044">
    <property type="entry name" value="CYCc"/>
    <property type="match status" value="1"/>
</dbReference>
<dbReference type="SMR" id="A2EN44"/>
<feature type="transmembrane region" description="Helical" evidence="8">
    <location>
        <begin position="246"/>
        <end position="267"/>
    </location>
</feature>
<feature type="transmembrane region" description="Helical" evidence="8">
    <location>
        <begin position="222"/>
        <end position="240"/>
    </location>
</feature>
<dbReference type="Gene3D" id="3.30.450.20">
    <property type="entry name" value="PAS domain"/>
    <property type="match status" value="1"/>
</dbReference>
<dbReference type="SMART" id="SM00091">
    <property type="entry name" value="PAS"/>
    <property type="match status" value="1"/>
</dbReference>
<dbReference type="KEGG" id="tva:4763824"/>
<dbReference type="PANTHER" id="PTHR11920">
    <property type="entry name" value="GUANYLYL CYCLASE"/>
    <property type="match status" value="1"/>
</dbReference>
<evidence type="ECO:0000256" key="2">
    <source>
        <dbReference type="ARBA" id="ARBA00022692"/>
    </source>
</evidence>
<evidence type="ECO:0000313" key="11">
    <source>
        <dbReference type="EMBL" id="EAY05952.1"/>
    </source>
</evidence>
<feature type="transmembrane region" description="Helical" evidence="8">
    <location>
        <begin position="1148"/>
        <end position="1172"/>
    </location>
</feature>
<feature type="transmembrane region" description="Helical" evidence="8">
    <location>
        <begin position="946"/>
        <end position="971"/>
    </location>
</feature>
<sequence length="1574" mass="181282">MYPDNQAGQAIPNSASIDGTSQLYNIYSSDGYVDSHFPLWSQLFLEVKLPIEVVYPFMLVFFIQTLSVSLYIWTDYWQQEQNYEVQKWVRTIMFWRPIPNKDYYCLILAAIFFFINIAFLIIDTIQMSYYRIQRKFISALIYPLRIYFDTFLVTFIVPNLVNLGESFAMIANGNHSVAIVFAFILSIANEIYIYSSVKFIQSFAAISVNINVSPLLNFDSTFITRVMDCLHVSILMFFLVNLFEKWSYIVDIIIHVLWSLYSLIYLIKNMIFVDPFINGSSLGLFLSCFVADFSSIALYFYKDSRWYVVIGAILVSFGIFILASILFVYIRLKRIKQDLKAVYLNQDEYNYYYDELNLKYDEERALMYLRIGFTYNCPCFYNWSLVNYIEENFDSEKAISLCLFFANFFPKEFRLQNRLESRLLKSRKLHYLTRFLLYQVETVKSVRQSSDNTNAHLKLLEIRNQSRQCEMMTIEGLDDTKLDKTYFESLSTKCSRTKAMWREALINFPNNPRFCEEYCRYLVEAECNFPEAIKVKNRQSNIELGHTYSIDHCFRSMVAAFPNYLIEKIVDFEGRIIRDDQTIENDSSRGSFRDSSNNDNEYGSVETDLDNELEEYIAKNTIRKSRARLALHRLLETKLPFSIRFIKTLSILLSLFIVVLFLFGFIFSSVNVRHNVKNMNQLDYIANARYYSALSSISIMAEYMRLNGLFDKYLNGVEQIIQDLPDKVTPAVNFSGELQQPMLYFMHYAAENFTALMKMLSKEANVDTSIYPYLQPLFINNLDCYIYYLDTATYSAGSSQFVAALPNIFAQMFIYQRYLAGVSEEKMATLSYDPDAFEIANNFESLYKGSVFLFTNLSEFQQNKVSNLQVTFKNFAKSFPIITFVVMYFPPLILHLFTLRSERNLREILRSIDSTEKANAADAILINKKEDEIKFADNSNSSGLRIYLLLILNFLGICYVLIVLGGCFIMINVLQDLIKLNGWNDFACRRMALSAESLNTLIISIVLKDIHGTFPKTLTQHFINLASNVLDSLYEADQNLVSGTNTTEPCIDFDEELDSYNIYDGHLQNDTNKPYKYYYNASLHQQIGIYKSYASQILMDAESDNNNITISDAINALFISDYVMFDRLLVVTQRFLDLCQKQVTKMDIWFVMIELLALLVMICFLLTEFYYYHNRVKSFNGGLSILKRINPYTLLNNKNFSKMFLNDETDSPIEKLSLEGLIIKGANDAIFGTNVYGIVEVANNSVTSLLGYTPEQILGQNVTSVFAPEYIEQINAKLDQMRNRQSSSFFEGDFCVISDASKTIPVHLSIIGMKNGYNDNVNNFVLVLRNDEKLVMQMKQAEDEKKKSEKLLYQILPRDIVNQINRGENDISFNVSTCSIIFIDINKFSEYAANLTPSMIMTNLSFYFSVLDKTAAKYPLLTKIKLIGDIYMGASGLFPTEDMTNESHAEQTCLFALDVMYQMDEINKRLDTSLGIRVGINTGGPIIAGVLGTDKPLFDIIGDPINVASRLQSTSAVNHIHVSKETAELVKSMNFDVIPRGQTALKGKGTQQTFYISAPHYHFNSSSGSYIMTK</sequence>
<dbReference type="InParanoid" id="A2EN44"/>
<gene>
    <name evidence="11" type="ORF">TVAG_087300</name>
</gene>
<protein>
    <submittedName>
        <fullName evidence="11">Adenylate and Guanylate cyclase catalytic domain containing protein</fullName>
    </submittedName>
</protein>
<dbReference type="InterPro" id="IPR000014">
    <property type="entry name" value="PAS"/>
</dbReference>
<dbReference type="Gene3D" id="3.30.70.1230">
    <property type="entry name" value="Nucleotide cyclase"/>
    <property type="match status" value="1"/>
</dbReference>
<dbReference type="GO" id="GO:0007168">
    <property type="term" value="P:receptor guanylyl cyclase signaling pathway"/>
    <property type="evidence" value="ECO:0000318"/>
    <property type="project" value="GO_Central"/>
</dbReference>
<evidence type="ECO:0000256" key="6">
    <source>
        <dbReference type="ARBA" id="ARBA00023239"/>
    </source>
</evidence>
<dbReference type="EMBL" id="DS113436">
    <property type="protein sequence ID" value="EAY05952.1"/>
    <property type="molecule type" value="Genomic_DNA"/>
</dbReference>
<dbReference type="Gene3D" id="6.10.250.780">
    <property type="match status" value="1"/>
</dbReference>
<feature type="transmembrane region" description="Helical" evidence="8">
    <location>
        <begin position="53"/>
        <end position="73"/>
    </location>
</feature>
<evidence type="ECO:0000256" key="7">
    <source>
        <dbReference type="SAM" id="MobiDB-lite"/>
    </source>
</evidence>
<keyword evidence="3" id="KW-0547">Nucleotide-binding</keyword>
<dbReference type="CDD" id="cd00130">
    <property type="entry name" value="PAS"/>
    <property type="match status" value="1"/>
</dbReference>
<dbReference type="InterPro" id="IPR050401">
    <property type="entry name" value="Cyclic_nucleotide_synthase"/>
</dbReference>
<dbReference type="PROSITE" id="PS50112">
    <property type="entry name" value="PAS"/>
    <property type="match status" value="1"/>
</dbReference>
<dbReference type="VEuPathDB" id="TrichDB:TVAGG3_0334760"/>
<dbReference type="Proteomes" id="UP000001542">
    <property type="component" value="Unassembled WGS sequence"/>
</dbReference>
<keyword evidence="2 8" id="KW-0812">Transmembrane</keyword>
<dbReference type="GO" id="GO:0006182">
    <property type="term" value="P:cGMP biosynthetic process"/>
    <property type="evidence" value="ECO:0000318"/>
    <property type="project" value="GO_Central"/>
</dbReference>
<dbReference type="SUPFAM" id="SSF55785">
    <property type="entry name" value="PYP-like sensor domain (PAS domain)"/>
    <property type="match status" value="1"/>
</dbReference>
<evidence type="ECO:0000313" key="12">
    <source>
        <dbReference type="Proteomes" id="UP000001542"/>
    </source>
</evidence>
<dbReference type="InterPro" id="IPR035965">
    <property type="entry name" value="PAS-like_dom_sf"/>
</dbReference>
<keyword evidence="12" id="KW-1185">Reference proteome</keyword>
<accession>A2EN44</accession>
<organism evidence="11 12">
    <name type="scientific">Trichomonas vaginalis (strain ATCC PRA-98 / G3)</name>
    <dbReference type="NCBI Taxonomy" id="412133"/>
    <lineage>
        <taxon>Eukaryota</taxon>
        <taxon>Metamonada</taxon>
        <taxon>Parabasalia</taxon>
        <taxon>Trichomonadida</taxon>
        <taxon>Trichomonadidae</taxon>
        <taxon>Trichomonas</taxon>
    </lineage>
</organism>
<keyword evidence="4 8" id="KW-1133">Transmembrane helix</keyword>
<evidence type="ECO:0000259" key="9">
    <source>
        <dbReference type="PROSITE" id="PS50112"/>
    </source>
</evidence>
<feature type="region of interest" description="Disordered" evidence="7">
    <location>
        <begin position="585"/>
        <end position="605"/>
    </location>
</feature>
<feature type="domain" description="Guanylate cyclase" evidence="10">
    <location>
        <begin position="1379"/>
        <end position="1512"/>
    </location>
</feature>
<dbReference type="GO" id="GO:0035556">
    <property type="term" value="P:intracellular signal transduction"/>
    <property type="evidence" value="ECO:0007669"/>
    <property type="project" value="InterPro"/>
</dbReference>
<reference evidence="11" key="2">
    <citation type="journal article" date="2007" name="Science">
        <title>Draft genome sequence of the sexually transmitted pathogen Trichomonas vaginalis.</title>
        <authorList>
            <person name="Carlton J.M."/>
            <person name="Hirt R.P."/>
            <person name="Silva J.C."/>
            <person name="Delcher A.L."/>
            <person name="Schatz M."/>
            <person name="Zhao Q."/>
            <person name="Wortman J.R."/>
            <person name="Bidwell S.L."/>
            <person name="Alsmark U.C.M."/>
            <person name="Besteiro S."/>
            <person name="Sicheritz-Ponten T."/>
            <person name="Noel C.J."/>
            <person name="Dacks J.B."/>
            <person name="Foster P.G."/>
            <person name="Simillion C."/>
            <person name="Van de Peer Y."/>
            <person name="Miranda-Saavedra D."/>
            <person name="Barton G.J."/>
            <person name="Westrop G.D."/>
            <person name="Mueller S."/>
            <person name="Dessi D."/>
            <person name="Fiori P.L."/>
            <person name="Ren Q."/>
            <person name="Paulsen I."/>
            <person name="Zhang H."/>
            <person name="Bastida-Corcuera F.D."/>
            <person name="Simoes-Barbosa A."/>
            <person name="Brown M.T."/>
            <person name="Hayes R.D."/>
            <person name="Mukherjee M."/>
            <person name="Okumura C.Y."/>
            <person name="Schneider R."/>
            <person name="Smith A.J."/>
            <person name="Vanacova S."/>
            <person name="Villalvazo M."/>
            <person name="Haas B.J."/>
            <person name="Pertea M."/>
            <person name="Feldblyum T.V."/>
            <person name="Utterback T.R."/>
            <person name="Shu C.L."/>
            <person name="Osoegawa K."/>
            <person name="de Jong P.J."/>
            <person name="Hrdy I."/>
            <person name="Horvathova L."/>
            <person name="Zubacova Z."/>
            <person name="Dolezal P."/>
            <person name="Malik S.B."/>
            <person name="Logsdon J.M. Jr."/>
            <person name="Henze K."/>
            <person name="Gupta A."/>
            <person name="Wang C.C."/>
            <person name="Dunne R.L."/>
            <person name="Upcroft J.A."/>
            <person name="Upcroft P."/>
            <person name="White O."/>
            <person name="Salzberg S.L."/>
            <person name="Tang P."/>
            <person name="Chiu C.-H."/>
            <person name="Lee Y.-S."/>
            <person name="Embley T.M."/>
            <person name="Coombs G.H."/>
            <person name="Mottram J.C."/>
            <person name="Tachezy J."/>
            <person name="Fraser-Liggett C.M."/>
            <person name="Johnson P.J."/>
        </authorList>
    </citation>
    <scope>NUCLEOTIDE SEQUENCE [LARGE SCALE GENOMIC DNA]</scope>
    <source>
        <strain evidence="11">G3</strain>
    </source>
</reference>
<dbReference type="NCBIfam" id="TIGR00229">
    <property type="entry name" value="sensory_box"/>
    <property type="match status" value="1"/>
</dbReference>
<feature type="transmembrane region" description="Helical" evidence="8">
    <location>
        <begin position="648"/>
        <end position="668"/>
    </location>
</feature>
<dbReference type="InterPro" id="IPR001054">
    <property type="entry name" value="A/G_cyclase"/>
</dbReference>
<feature type="transmembrane region" description="Helical" evidence="8">
    <location>
        <begin position="279"/>
        <end position="300"/>
    </location>
</feature>
<dbReference type="eggNOG" id="KOG4171">
    <property type="taxonomic scope" value="Eukaryota"/>
</dbReference>
<reference evidence="11" key="1">
    <citation type="submission" date="2006-10" db="EMBL/GenBank/DDBJ databases">
        <authorList>
            <person name="Amadeo P."/>
            <person name="Zhao Q."/>
            <person name="Wortman J."/>
            <person name="Fraser-Liggett C."/>
            <person name="Carlton J."/>
        </authorList>
    </citation>
    <scope>NUCLEOTIDE SEQUENCE</scope>
    <source>
        <strain evidence="11">G3</strain>
    </source>
</reference>
<feature type="transmembrane region" description="Helical" evidence="8">
    <location>
        <begin position="306"/>
        <end position="330"/>
    </location>
</feature>
<dbReference type="VEuPathDB" id="TrichDB:TVAG_087300"/>
<keyword evidence="6" id="KW-0456">Lyase</keyword>
<dbReference type="SUPFAM" id="SSF55073">
    <property type="entry name" value="Nucleotide cyclase"/>
    <property type="match status" value="1"/>
</dbReference>
<dbReference type="STRING" id="5722.A2EN44"/>
<dbReference type="OMA" id="IVIVSIC"/>
<dbReference type="RefSeq" id="XP_001318175.1">
    <property type="nucleotide sequence ID" value="XM_001318140.1"/>
</dbReference>
<dbReference type="InterPro" id="IPR029787">
    <property type="entry name" value="Nucleotide_cyclase"/>
</dbReference>
<evidence type="ECO:0000256" key="1">
    <source>
        <dbReference type="ARBA" id="ARBA00004370"/>
    </source>
</evidence>
<evidence type="ECO:0000256" key="4">
    <source>
        <dbReference type="ARBA" id="ARBA00022989"/>
    </source>
</evidence>
<comment type="subcellular location">
    <subcellularLocation>
        <location evidence="1">Membrane</location>
    </subcellularLocation>
</comment>
<feature type="domain" description="PAS" evidence="9">
    <location>
        <begin position="1222"/>
        <end position="1285"/>
    </location>
</feature>
<dbReference type="GO" id="GO:0000166">
    <property type="term" value="F:nucleotide binding"/>
    <property type="evidence" value="ECO:0007669"/>
    <property type="project" value="UniProtKB-KW"/>
</dbReference>
<feature type="transmembrane region" description="Helical" evidence="8">
    <location>
        <begin position="879"/>
        <end position="897"/>
    </location>
</feature>
<dbReference type="GO" id="GO:0005886">
    <property type="term" value="C:plasma membrane"/>
    <property type="evidence" value="ECO:0000318"/>
    <property type="project" value="GO_Central"/>
</dbReference>
<name>A2EN44_TRIV3</name>
<evidence type="ECO:0000256" key="5">
    <source>
        <dbReference type="ARBA" id="ARBA00023136"/>
    </source>
</evidence>
<evidence type="ECO:0000259" key="10">
    <source>
        <dbReference type="PROSITE" id="PS50125"/>
    </source>
</evidence>
<feature type="compositionally biased region" description="Polar residues" evidence="7">
    <location>
        <begin position="585"/>
        <end position="601"/>
    </location>
</feature>
<dbReference type="Pfam" id="PF00211">
    <property type="entry name" value="Guanylate_cyc"/>
    <property type="match status" value="1"/>
</dbReference>
<feature type="transmembrane region" description="Helical" evidence="8">
    <location>
        <begin position="177"/>
        <end position="194"/>
    </location>
</feature>
<dbReference type="GO" id="GO:0001653">
    <property type="term" value="F:peptide receptor activity"/>
    <property type="evidence" value="ECO:0000318"/>
    <property type="project" value="GO_Central"/>
</dbReference>
<dbReference type="PANTHER" id="PTHR11920:SF335">
    <property type="entry name" value="GUANYLATE CYCLASE"/>
    <property type="match status" value="1"/>
</dbReference>
<evidence type="ECO:0000256" key="3">
    <source>
        <dbReference type="ARBA" id="ARBA00022741"/>
    </source>
</evidence>